<dbReference type="Pfam" id="PF01627">
    <property type="entry name" value="Hpt"/>
    <property type="match status" value="1"/>
</dbReference>
<comment type="caution">
    <text evidence="3">The sequence shown here is derived from an EMBL/GenBank/DDBJ whole genome shotgun (WGS) entry which is preliminary data.</text>
</comment>
<organism evidence="3 4">
    <name type="scientific">Bowmanella yangjiangensis</name>
    <dbReference type="NCBI Taxonomy" id="2811230"/>
    <lineage>
        <taxon>Bacteria</taxon>
        <taxon>Pseudomonadati</taxon>
        <taxon>Pseudomonadota</taxon>
        <taxon>Gammaproteobacteria</taxon>
        <taxon>Alteromonadales</taxon>
        <taxon>Alteromonadaceae</taxon>
        <taxon>Bowmanella</taxon>
    </lineage>
</organism>
<dbReference type="RefSeq" id="WP_206592557.1">
    <property type="nucleotide sequence ID" value="NZ_JAFKCS010000002.1"/>
</dbReference>
<dbReference type="EMBL" id="JAFKCS010000002">
    <property type="protein sequence ID" value="MBN7818720.1"/>
    <property type="molecule type" value="Genomic_DNA"/>
</dbReference>
<dbReference type="Gene3D" id="1.20.120.160">
    <property type="entry name" value="HPT domain"/>
    <property type="match status" value="1"/>
</dbReference>
<dbReference type="SUPFAM" id="SSF47226">
    <property type="entry name" value="Histidine-containing phosphotransfer domain, HPT domain"/>
    <property type="match status" value="1"/>
</dbReference>
<evidence type="ECO:0000313" key="3">
    <source>
        <dbReference type="EMBL" id="MBN7818720.1"/>
    </source>
</evidence>
<proteinExistence type="predicted"/>
<sequence length="120" mass="13647">MTIDLSKLSQHAGHLTYAEEKDLLCTFYTSLVKRHQDIVEAVRLNNWQHFKALTHGLKSSSLYYGARPLHLCCEQGEQLVDTKQLGSDVIQKWLADFTQHSYAAQCALAEVIKQLDTARD</sequence>
<evidence type="ECO:0000259" key="2">
    <source>
        <dbReference type="Pfam" id="PF01627"/>
    </source>
</evidence>
<evidence type="ECO:0000313" key="4">
    <source>
        <dbReference type="Proteomes" id="UP000663992"/>
    </source>
</evidence>
<accession>A0ABS3CNQ3</accession>
<name>A0ABS3CNQ3_9ALTE</name>
<dbReference type="InterPro" id="IPR036641">
    <property type="entry name" value="HPT_dom_sf"/>
</dbReference>
<dbReference type="InterPro" id="IPR008207">
    <property type="entry name" value="Sig_transdc_His_kin_Hpt_dom"/>
</dbReference>
<keyword evidence="4" id="KW-1185">Reference proteome</keyword>
<protein>
    <submittedName>
        <fullName evidence="3">Hpt domain-containing protein</fullName>
    </submittedName>
</protein>
<dbReference type="Proteomes" id="UP000663992">
    <property type="component" value="Unassembled WGS sequence"/>
</dbReference>
<reference evidence="3 4" key="1">
    <citation type="submission" date="2021-03" db="EMBL/GenBank/DDBJ databases">
        <title>novel species isolated from a fishpond in China.</title>
        <authorList>
            <person name="Lu H."/>
            <person name="Cai Z."/>
        </authorList>
    </citation>
    <scope>NUCLEOTIDE SEQUENCE [LARGE SCALE GENOMIC DNA]</scope>
    <source>
        <strain evidence="3 4">Y57</strain>
    </source>
</reference>
<feature type="domain" description="HPt" evidence="2">
    <location>
        <begin position="22"/>
        <end position="115"/>
    </location>
</feature>
<evidence type="ECO:0000256" key="1">
    <source>
        <dbReference type="ARBA" id="ARBA00023012"/>
    </source>
</evidence>
<gene>
    <name evidence="3" type="ORF">J0A65_02530</name>
</gene>
<keyword evidence="1" id="KW-0902">Two-component regulatory system</keyword>